<feature type="domain" description="Glycosyltransferase RgtA/B/C/D-like" evidence="9">
    <location>
        <begin position="70"/>
        <end position="224"/>
    </location>
</feature>
<keyword evidence="5 8" id="KW-0812">Transmembrane</keyword>
<keyword evidence="3" id="KW-0328">Glycosyltransferase</keyword>
<evidence type="ECO:0000256" key="4">
    <source>
        <dbReference type="ARBA" id="ARBA00022679"/>
    </source>
</evidence>
<feature type="transmembrane region" description="Helical" evidence="8">
    <location>
        <begin position="210"/>
        <end position="228"/>
    </location>
</feature>
<evidence type="ECO:0000259" key="9">
    <source>
        <dbReference type="Pfam" id="PF13231"/>
    </source>
</evidence>
<keyword evidence="7 8" id="KW-0472">Membrane</keyword>
<feature type="transmembrane region" description="Helical" evidence="8">
    <location>
        <begin position="361"/>
        <end position="378"/>
    </location>
</feature>
<keyword evidence="6 8" id="KW-1133">Transmembrane helix</keyword>
<comment type="subcellular location">
    <subcellularLocation>
        <location evidence="1">Cell membrane</location>
        <topology evidence="1">Multi-pass membrane protein</topology>
    </subcellularLocation>
</comment>
<gene>
    <name evidence="10" type="ORF">A3A74_05035</name>
</gene>
<evidence type="ECO:0000313" key="11">
    <source>
        <dbReference type="Proteomes" id="UP000179270"/>
    </source>
</evidence>
<feature type="transmembrane region" description="Helical" evidence="8">
    <location>
        <begin position="178"/>
        <end position="203"/>
    </location>
</feature>
<protein>
    <recommendedName>
        <fullName evidence="9">Glycosyltransferase RgtA/B/C/D-like domain-containing protein</fullName>
    </recommendedName>
</protein>
<evidence type="ECO:0000256" key="5">
    <source>
        <dbReference type="ARBA" id="ARBA00022692"/>
    </source>
</evidence>
<feature type="transmembrane region" description="Helical" evidence="8">
    <location>
        <begin position="333"/>
        <end position="352"/>
    </location>
</feature>
<dbReference type="PANTHER" id="PTHR33908">
    <property type="entry name" value="MANNOSYLTRANSFERASE YKCB-RELATED"/>
    <property type="match status" value="1"/>
</dbReference>
<keyword evidence="2" id="KW-1003">Cell membrane</keyword>
<keyword evidence="4" id="KW-0808">Transferase</keyword>
<evidence type="ECO:0000256" key="7">
    <source>
        <dbReference type="ARBA" id="ARBA00023136"/>
    </source>
</evidence>
<proteinExistence type="predicted"/>
<feature type="transmembrane region" description="Helical" evidence="8">
    <location>
        <begin position="309"/>
        <end position="327"/>
    </location>
</feature>
<feature type="transmembrane region" description="Helical" evidence="8">
    <location>
        <begin position="139"/>
        <end position="158"/>
    </location>
</feature>
<comment type="caution">
    <text evidence="10">The sequence shown here is derived from an EMBL/GenBank/DDBJ whole genome shotgun (WGS) entry which is preliminary data.</text>
</comment>
<evidence type="ECO:0000256" key="2">
    <source>
        <dbReference type="ARBA" id="ARBA00022475"/>
    </source>
</evidence>
<evidence type="ECO:0000313" key="10">
    <source>
        <dbReference type="EMBL" id="OGK42494.1"/>
    </source>
</evidence>
<dbReference type="AlphaFoldDB" id="A0A1F7IGK1"/>
<dbReference type="GO" id="GO:0009103">
    <property type="term" value="P:lipopolysaccharide biosynthetic process"/>
    <property type="evidence" value="ECO:0007669"/>
    <property type="project" value="UniProtKB-ARBA"/>
</dbReference>
<organism evidence="10 11">
    <name type="scientific">Candidatus Roizmanbacteria bacterium RIFCSPLOWO2_01_FULL_35_13</name>
    <dbReference type="NCBI Taxonomy" id="1802055"/>
    <lineage>
        <taxon>Bacteria</taxon>
        <taxon>Candidatus Roizmaniibacteriota</taxon>
    </lineage>
</organism>
<evidence type="ECO:0000256" key="1">
    <source>
        <dbReference type="ARBA" id="ARBA00004651"/>
    </source>
</evidence>
<evidence type="ECO:0000256" key="6">
    <source>
        <dbReference type="ARBA" id="ARBA00022989"/>
    </source>
</evidence>
<dbReference type="GO" id="GO:0005886">
    <property type="term" value="C:plasma membrane"/>
    <property type="evidence" value="ECO:0007669"/>
    <property type="project" value="UniProtKB-SubCell"/>
</dbReference>
<dbReference type="InterPro" id="IPR050297">
    <property type="entry name" value="LipidA_mod_glycosyltrf_83"/>
</dbReference>
<feature type="transmembrane region" description="Helical" evidence="8">
    <location>
        <begin position="97"/>
        <end position="127"/>
    </location>
</feature>
<evidence type="ECO:0000256" key="3">
    <source>
        <dbReference type="ARBA" id="ARBA00022676"/>
    </source>
</evidence>
<dbReference type="Proteomes" id="UP000179270">
    <property type="component" value="Unassembled WGS sequence"/>
</dbReference>
<sequence length="500" mass="57227">MKKILITLLILSIVFGVLIRSVEVLNRNYLFAFDQGRDYLAVRSIVVDHKPTLIGSELGAGSAGFRGLFHGPFHYYFLAIPFFLSRGDPHSGILLTYVYGLAVLILGFLLARRLFGTLFALVAAALLSLSPPLISQSRFVWNSHGAPVFALISFYFIYRLAEGVRDPKYFFAASFSAAFIYNFQTAIAIPISLALLLYCFFILKIRALKHYLALILGFTVALSPMILFEIRHQFMGLKGVIEYILNPQGSKTIQEVADRLIGQLGAFIHNTYDTFPKQILLEGKVILILLLSLSVYFVSREKNKPIKKFILFLISIPFITFFILSFLKNLVYQYYLLHLVLVYIFLLSYIIYSSISKKKHLITFFAVVFVAVSFAKAYPEIVSTFNKDYVDFGGTAKIKGKIEAIDYIYKDAGDDRFCMMVFSPPVYTYPYDYLIAWWGEAKYHYIPCKEKKDTFYLLIEPDPSKTWSYKGWLETVIKEGTVIYEKELPSGFIVQKRFND</sequence>
<name>A0A1F7IGK1_9BACT</name>
<feature type="transmembrane region" description="Helical" evidence="8">
    <location>
        <begin position="279"/>
        <end position="297"/>
    </location>
</feature>
<dbReference type="Pfam" id="PF13231">
    <property type="entry name" value="PMT_2"/>
    <property type="match status" value="1"/>
</dbReference>
<dbReference type="InterPro" id="IPR038731">
    <property type="entry name" value="RgtA/B/C-like"/>
</dbReference>
<dbReference type="PANTHER" id="PTHR33908:SF11">
    <property type="entry name" value="MEMBRANE PROTEIN"/>
    <property type="match status" value="1"/>
</dbReference>
<evidence type="ECO:0000256" key="8">
    <source>
        <dbReference type="SAM" id="Phobius"/>
    </source>
</evidence>
<dbReference type="EMBL" id="MGAF01000007">
    <property type="protein sequence ID" value="OGK42494.1"/>
    <property type="molecule type" value="Genomic_DNA"/>
</dbReference>
<dbReference type="STRING" id="1802055.A3A74_05035"/>
<accession>A0A1F7IGK1</accession>
<reference evidence="10 11" key="1">
    <citation type="journal article" date="2016" name="Nat. Commun.">
        <title>Thousands of microbial genomes shed light on interconnected biogeochemical processes in an aquifer system.</title>
        <authorList>
            <person name="Anantharaman K."/>
            <person name="Brown C.T."/>
            <person name="Hug L.A."/>
            <person name="Sharon I."/>
            <person name="Castelle C.J."/>
            <person name="Probst A.J."/>
            <person name="Thomas B.C."/>
            <person name="Singh A."/>
            <person name="Wilkins M.J."/>
            <person name="Karaoz U."/>
            <person name="Brodie E.L."/>
            <person name="Williams K.H."/>
            <person name="Hubbard S.S."/>
            <person name="Banfield J.F."/>
        </authorList>
    </citation>
    <scope>NUCLEOTIDE SEQUENCE [LARGE SCALE GENOMIC DNA]</scope>
</reference>
<dbReference type="GO" id="GO:0016763">
    <property type="term" value="F:pentosyltransferase activity"/>
    <property type="evidence" value="ECO:0007669"/>
    <property type="project" value="TreeGrafter"/>
</dbReference>